<accession>A0ABW0FW56</accession>
<dbReference type="RefSeq" id="WP_374036494.1">
    <property type="nucleotide sequence ID" value="NZ_CP169082.1"/>
</dbReference>
<dbReference type="InterPro" id="IPR011681">
    <property type="entry name" value="GcrA"/>
</dbReference>
<keyword evidence="2" id="KW-1185">Reference proteome</keyword>
<dbReference type="Proteomes" id="UP001596152">
    <property type="component" value="Unassembled WGS sequence"/>
</dbReference>
<organism evidence="1 2">
    <name type="scientific">Brevundimonas staleyi</name>
    <dbReference type="NCBI Taxonomy" id="74326"/>
    <lineage>
        <taxon>Bacteria</taxon>
        <taxon>Pseudomonadati</taxon>
        <taxon>Pseudomonadota</taxon>
        <taxon>Alphaproteobacteria</taxon>
        <taxon>Caulobacterales</taxon>
        <taxon>Caulobacteraceae</taxon>
        <taxon>Brevundimonas</taxon>
    </lineage>
</organism>
<name>A0ABW0FW56_9CAUL</name>
<gene>
    <name evidence="1" type="ORF">ACFPIE_15590</name>
</gene>
<dbReference type="Pfam" id="PF07750">
    <property type="entry name" value="GcrA"/>
    <property type="match status" value="1"/>
</dbReference>
<sequence length="71" mass="7760">MTSDSRTDTRTHVLTVSRSACRWPIGEPGHPDFAVCGGARVRGAYCDCHGAIAYRRPRETANSLERLASLV</sequence>
<dbReference type="EMBL" id="JBHSLF010000046">
    <property type="protein sequence ID" value="MFC5345339.1"/>
    <property type="molecule type" value="Genomic_DNA"/>
</dbReference>
<evidence type="ECO:0000313" key="2">
    <source>
        <dbReference type="Proteomes" id="UP001596152"/>
    </source>
</evidence>
<reference evidence="2" key="1">
    <citation type="journal article" date="2019" name="Int. J. Syst. Evol. Microbiol.">
        <title>The Global Catalogue of Microorganisms (GCM) 10K type strain sequencing project: providing services to taxonomists for standard genome sequencing and annotation.</title>
        <authorList>
            <consortium name="The Broad Institute Genomics Platform"/>
            <consortium name="The Broad Institute Genome Sequencing Center for Infectious Disease"/>
            <person name="Wu L."/>
            <person name="Ma J."/>
        </authorList>
    </citation>
    <scope>NUCLEOTIDE SEQUENCE [LARGE SCALE GENOMIC DNA]</scope>
    <source>
        <strain evidence="2">JCM 12125</strain>
    </source>
</reference>
<protein>
    <submittedName>
        <fullName evidence="1">GcrA family cell cycle regulator</fullName>
    </submittedName>
</protein>
<proteinExistence type="predicted"/>
<comment type="caution">
    <text evidence="1">The sequence shown here is derived from an EMBL/GenBank/DDBJ whole genome shotgun (WGS) entry which is preliminary data.</text>
</comment>
<evidence type="ECO:0000313" key="1">
    <source>
        <dbReference type="EMBL" id="MFC5345339.1"/>
    </source>
</evidence>